<feature type="region of interest" description="Disordered" evidence="1">
    <location>
        <begin position="22"/>
        <end position="42"/>
    </location>
</feature>
<dbReference type="GO" id="GO:0016887">
    <property type="term" value="F:ATP hydrolysis activity"/>
    <property type="evidence" value="ECO:0007669"/>
    <property type="project" value="InterPro"/>
</dbReference>
<dbReference type="InterPro" id="IPR027417">
    <property type="entry name" value="P-loop_NTPase"/>
</dbReference>
<evidence type="ECO:0000256" key="1">
    <source>
        <dbReference type="SAM" id="MobiDB-lite"/>
    </source>
</evidence>
<dbReference type="RefSeq" id="YP_010781673.1">
    <property type="nucleotide sequence ID" value="NC_075039.1"/>
</dbReference>
<dbReference type="KEGG" id="vg:80518437"/>
<feature type="compositionally biased region" description="Basic and acidic residues" evidence="1">
    <location>
        <begin position="164"/>
        <end position="174"/>
    </location>
</feature>
<protein>
    <recommendedName>
        <fullName evidence="2">AAA+ ATPase domain-containing protein</fullName>
    </recommendedName>
</protein>
<dbReference type="SUPFAM" id="SSF52540">
    <property type="entry name" value="P-loop containing nucleoside triphosphate hydrolases"/>
    <property type="match status" value="1"/>
</dbReference>
<dbReference type="GeneID" id="80518437"/>
<dbReference type="GO" id="GO:0004252">
    <property type="term" value="F:serine-type endopeptidase activity"/>
    <property type="evidence" value="ECO:0007669"/>
    <property type="project" value="InterPro"/>
</dbReference>
<accession>A0A6N1NLN0</accession>
<dbReference type="InterPro" id="IPR027065">
    <property type="entry name" value="Lon_Prtase"/>
</dbReference>
<dbReference type="SMART" id="SM00382">
    <property type="entry name" value="AAA"/>
    <property type="match status" value="1"/>
</dbReference>
<dbReference type="Gene3D" id="1.10.8.60">
    <property type="match status" value="1"/>
</dbReference>
<name>A0A6N1NLN0_9VIRU</name>
<dbReference type="PANTHER" id="PTHR43718">
    <property type="entry name" value="LON PROTEASE"/>
    <property type="match status" value="1"/>
</dbReference>
<feature type="compositionally biased region" description="Low complexity" evidence="1">
    <location>
        <begin position="175"/>
        <end position="184"/>
    </location>
</feature>
<reference evidence="3" key="2">
    <citation type="journal article" date="2018" name="Nat. Commun.">
        <title>Tailed giant Tupanvirus possesses the most complete translational apparatus of the known virosphere.</title>
        <authorList>
            <person name="Abrahao J."/>
            <person name="Silva L."/>
            <person name="Silva L.S."/>
            <person name="Khalil J.Y.B."/>
            <person name="Rodrigues R."/>
            <person name="Arantes T."/>
            <person name="Assis F."/>
            <person name="Boratto P."/>
            <person name="Andrade M."/>
            <person name="Kroon E.G."/>
            <person name="Ribeiro B."/>
            <person name="Bergier I."/>
            <person name="Seligmann H."/>
            <person name="Ghigo E."/>
            <person name="Colson P."/>
            <person name="Levasseur A."/>
            <person name="Kroemer G."/>
            <person name="Raoult D."/>
            <person name="La Scola B."/>
        </authorList>
    </citation>
    <scope>NUCLEOTIDE SEQUENCE [LARGE SCALE GENOMIC DNA]</scope>
    <source>
        <strain evidence="3">Soda lake</strain>
    </source>
</reference>
<feature type="region of interest" description="Disordered" evidence="1">
    <location>
        <begin position="124"/>
        <end position="219"/>
    </location>
</feature>
<dbReference type="InterPro" id="IPR003959">
    <property type="entry name" value="ATPase_AAA_core"/>
</dbReference>
<evidence type="ECO:0000313" key="3">
    <source>
        <dbReference type="EMBL" id="QKU35020.1"/>
    </source>
</evidence>
<dbReference type="GO" id="GO:0005524">
    <property type="term" value="F:ATP binding"/>
    <property type="evidence" value="ECO:0007669"/>
    <property type="project" value="InterPro"/>
</dbReference>
<dbReference type="GO" id="GO:0006515">
    <property type="term" value="P:protein quality control for misfolded or incompletely synthesized proteins"/>
    <property type="evidence" value="ECO:0007669"/>
    <property type="project" value="TreeGrafter"/>
</dbReference>
<feature type="compositionally biased region" description="Low complexity" evidence="1">
    <location>
        <begin position="22"/>
        <end position="34"/>
    </location>
</feature>
<sequence>MAHRNKNLVFTNEDMQTNCINNNNNSNTDKIISSTKRKRKDEEVTYLNDTNSDQTSKRRKLVDVNDQNTFVPRRSARLANKKQNSIVKHTIFMYNSDESDDDINDIDDIEEINDIDDINDIDEIDDINESNNSNKNDNKCDDKENNMSTDKENSSSDEEEEEKMEINNEKEEQNTKQNNNNFDSGNDDSESSNDSDSSVDSEDDNTDGDEMSDFIVNDKKISSPAKKRLKKGIDKFISAVLKPSNTEEQEFDDIMEELLDEPWFEKLPEEEQVYYVERMRELRTPSQNLPTIKDIMDMNIDTENIKVLIMERRNLDEYEKLSPAYHDACQKFMKKLEYLTDKDYILKQKKIKELEKDIMNQSKFVQPLRDRILQSNYNDTIKTVIYDKYITMCESDTDDAAKYKTWIETVLSIPQEPKKIDLDTTIPQNEAISKLVVEMMMKLNEKVYGMEEAKEELLCIIANMMANPKSKHKAIGLYGPPGIGKTMIAKVLSEVLKLPMEQIALGGVTDSSFLEGHGFTYVGSEPGCIVKAAIKMKCTNGILYLDEVDKISKTEKGKEIEHSLLHITDFTQNHDFRDKYMPEIPVDLSDYIFIYSMNTVEELDSALASRIPVVKFDGYTSKQKIKIVSNYILPEILSNYGMIKDTDIILPDASIKHLIRNVKEEDELNGRSGVRGLKKALNRIINRINLYRLASINGKMEVKLSFDIPNFKLPYTVTTMFIDKIIKNSNNRNDISTYQHLYI</sequence>
<evidence type="ECO:0000259" key="2">
    <source>
        <dbReference type="SMART" id="SM00382"/>
    </source>
</evidence>
<proteinExistence type="predicted"/>
<feature type="domain" description="AAA+ ATPase" evidence="2">
    <location>
        <begin position="471"/>
        <end position="617"/>
    </location>
</feature>
<dbReference type="Pfam" id="PF00004">
    <property type="entry name" value="AAA"/>
    <property type="match status" value="1"/>
</dbReference>
<organism evidence="3">
    <name type="scientific">Tupanvirus soda lake</name>
    <dbReference type="NCBI Taxonomy" id="2126985"/>
    <lineage>
        <taxon>Viruses</taxon>
        <taxon>Varidnaviria</taxon>
        <taxon>Bamfordvirae</taxon>
        <taxon>Nucleocytoviricota</taxon>
        <taxon>Megaviricetes</taxon>
        <taxon>Imitervirales</taxon>
        <taxon>Mimiviridae</taxon>
        <taxon>Megamimivirinae</taxon>
        <taxon>Tupanvirus</taxon>
        <taxon>Tupanvirus salinum</taxon>
    </lineage>
</organism>
<dbReference type="PANTHER" id="PTHR43718:SF2">
    <property type="entry name" value="LON PROTEASE HOMOLOG, MITOCHONDRIAL"/>
    <property type="match status" value="1"/>
</dbReference>
<reference evidence="3" key="1">
    <citation type="submission" date="2017-01" db="EMBL/GenBank/DDBJ databases">
        <authorList>
            <person name="Assis F.L."/>
            <person name="Abrahao J.S."/>
            <person name="Silva L."/>
            <person name="Khalil J.B."/>
            <person name="Rodrigues R."/>
            <person name="Silva L.S."/>
            <person name="Arantes T."/>
            <person name="Boratto P."/>
            <person name="Andrade M."/>
            <person name="Kroon E.G."/>
            <person name="Ribeiro B."/>
            <person name="Bergier I."/>
            <person name="Seligmann H."/>
            <person name="Ghigo E."/>
            <person name="Colson P."/>
            <person name="Levasseur A."/>
            <person name="Raoult D."/>
            <person name="Scola B.L."/>
        </authorList>
    </citation>
    <scope>NUCLEOTIDE SEQUENCE</scope>
    <source>
        <strain evidence="3">Soda lake</strain>
    </source>
</reference>
<dbReference type="GO" id="GO:0004176">
    <property type="term" value="F:ATP-dependent peptidase activity"/>
    <property type="evidence" value="ECO:0007669"/>
    <property type="project" value="InterPro"/>
</dbReference>
<dbReference type="InterPro" id="IPR003593">
    <property type="entry name" value="AAA+_ATPase"/>
</dbReference>
<feature type="compositionally biased region" description="Acidic residues" evidence="1">
    <location>
        <begin position="185"/>
        <end position="212"/>
    </location>
</feature>
<feature type="compositionally biased region" description="Basic and acidic residues" evidence="1">
    <location>
        <begin position="136"/>
        <end position="154"/>
    </location>
</feature>
<dbReference type="EMBL" id="KY523104">
    <property type="protein sequence ID" value="QKU35020.1"/>
    <property type="molecule type" value="Genomic_DNA"/>
</dbReference>
<dbReference type="Gene3D" id="3.40.50.300">
    <property type="entry name" value="P-loop containing nucleotide triphosphate hydrolases"/>
    <property type="match status" value="1"/>
</dbReference>